<reference evidence="2" key="1">
    <citation type="journal article" date="2003" name="Genome Biol.">
        <title>An integrated gene annotation and transcriptional profiling approach towards the full gene content of the Drosophila genome.</title>
        <authorList>
            <person name="Hild M."/>
            <person name="Beckmann B."/>
            <person name="Haas S.A."/>
            <person name="Koch B."/>
            <person name="Solovyev V."/>
            <person name="Busold C."/>
            <person name="Fellenberg K."/>
            <person name="Boutros M."/>
            <person name="Vingron M."/>
            <person name="Sauer F."/>
            <person name="Hoheisel J.D."/>
            <person name="Paro R."/>
        </authorList>
    </citation>
    <scope>NUCLEOTIDE SEQUENCE</scope>
</reference>
<sequence length="229" mass="25461">MTKDNKPHVSPAGNPFMGTKTSQRGVTQTHISHTHTPYPTVLRTQNPGHSPINNRRHQLQGWTNSKRGDYGGSDRDSRARDTVVCHCRDDDVMIVATGIWMSSGFLALRRCWLRKFIVLPAIAKWKVVGWLGGGECLKLKEGCKLQIACKACDCISFPACSHMRLHNNNGTTLTAGRLDHYQAGVVGQVHDTGQNREQDEELCEDVAGEPGTQDECCYEEVEDEDVTLK</sequence>
<evidence type="ECO:0000313" key="2">
    <source>
        <dbReference type="EMBL" id="DAA02412.1"/>
    </source>
</evidence>
<dbReference type="EMBL" id="BK003714">
    <property type="protein sequence ID" value="DAA02412.1"/>
    <property type="molecule type" value="Genomic_DNA"/>
</dbReference>
<feature type="compositionally biased region" description="Basic and acidic residues" evidence="1">
    <location>
        <begin position="66"/>
        <end position="77"/>
    </location>
</feature>
<feature type="region of interest" description="Disordered" evidence="1">
    <location>
        <begin position="1"/>
        <end position="22"/>
    </location>
</feature>
<protein>
    <submittedName>
        <fullName evidence="2">HDC05702</fullName>
    </submittedName>
</protein>
<dbReference type="AlphaFoldDB" id="Q6IGQ2"/>
<accession>Q6IGQ2</accession>
<organism evidence="2">
    <name type="scientific">Drosophila melanogaster</name>
    <name type="common">Fruit fly</name>
    <dbReference type="NCBI Taxonomy" id="7227"/>
    <lineage>
        <taxon>Eukaryota</taxon>
        <taxon>Metazoa</taxon>
        <taxon>Ecdysozoa</taxon>
        <taxon>Arthropoda</taxon>
        <taxon>Hexapoda</taxon>
        <taxon>Insecta</taxon>
        <taxon>Pterygota</taxon>
        <taxon>Neoptera</taxon>
        <taxon>Endopterygota</taxon>
        <taxon>Diptera</taxon>
        <taxon>Brachycera</taxon>
        <taxon>Muscomorpha</taxon>
        <taxon>Ephydroidea</taxon>
        <taxon>Drosophilidae</taxon>
        <taxon>Drosophila</taxon>
        <taxon>Sophophora</taxon>
    </lineage>
</organism>
<name>Q6IGQ2_DROME</name>
<feature type="region of interest" description="Disordered" evidence="1">
    <location>
        <begin position="47"/>
        <end position="77"/>
    </location>
</feature>
<evidence type="ECO:0000256" key="1">
    <source>
        <dbReference type="SAM" id="MobiDB-lite"/>
    </source>
</evidence>
<gene>
    <name evidence="2" type="ORF">HDC05702</name>
</gene>
<proteinExistence type="predicted"/>